<name>A0A4U0MZC1_9ACTN</name>
<evidence type="ECO:0000313" key="2">
    <source>
        <dbReference type="Proteomes" id="UP000308697"/>
    </source>
</evidence>
<dbReference type="AlphaFoldDB" id="A0A4U0MZC1"/>
<organism evidence="1 2">
    <name type="scientific">Streptomyces piniterrae</name>
    <dbReference type="NCBI Taxonomy" id="2571125"/>
    <lineage>
        <taxon>Bacteria</taxon>
        <taxon>Bacillati</taxon>
        <taxon>Actinomycetota</taxon>
        <taxon>Actinomycetes</taxon>
        <taxon>Kitasatosporales</taxon>
        <taxon>Streptomycetaceae</taxon>
        <taxon>Streptomyces</taxon>
    </lineage>
</organism>
<dbReference type="OrthoDB" id="73183at2"/>
<keyword evidence="2" id="KW-1185">Reference proteome</keyword>
<proteinExistence type="predicted"/>
<dbReference type="EMBL" id="SUMB01000010">
    <property type="protein sequence ID" value="TJZ46082.1"/>
    <property type="molecule type" value="Genomic_DNA"/>
</dbReference>
<dbReference type="Pfam" id="PF14078">
    <property type="entry name" value="DUF4259"/>
    <property type="match status" value="1"/>
</dbReference>
<accession>A0A4U0MZC1</accession>
<dbReference type="Proteomes" id="UP000308697">
    <property type="component" value="Unassembled WGS sequence"/>
</dbReference>
<gene>
    <name evidence="1" type="ORF">FCH28_26515</name>
</gene>
<evidence type="ECO:0000313" key="1">
    <source>
        <dbReference type="EMBL" id="TJZ46082.1"/>
    </source>
</evidence>
<reference evidence="1 2" key="1">
    <citation type="submission" date="2019-04" db="EMBL/GenBank/DDBJ databases">
        <title>Streptomyces piniterrae sp. nov., a heliquinomycin-producing actinomycete isolated from rhizosphere soil of Pinus yunnanensis.</title>
        <authorList>
            <person name="Zhuang X."/>
            <person name="Zhao J."/>
        </authorList>
    </citation>
    <scope>NUCLEOTIDE SEQUENCE [LARGE SCALE GENOMIC DNA]</scope>
    <source>
        <strain evidence="2">jys28</strain>
    </source>
</reference>
<protein>
    <submittedName>
        <fullName evidence="1">DUF4259 domain-containing protein</fullName>
    </submittedName>
</protein>
<sequence>MGTWGTDPFDGDAAADFAGELDDLADGAERLAAIRAALAAAVEESDYLEAPEGEVAVAAAALVAAGRPGGRPVDVVYGPKGAIAEPSEELAELAASALERVLAADSEIAELWDDSDAGPQWRASVGALRTTLRPASESV</sequence>
<dbReference type="RefSeq" id="WP_136742678.1">
    <property type="nucleotide sequence ID" value="NZ_SUMB01000010.1"/>
</dbReference>
<dbReference type="InterPro" id="IPR025355">
    <property type="entry name" value="DUF4259"/>
</dbReference>
<comment type="caution">
    <text evidence="1">The sequence shown here is derived from an EMBL/GenBank/DDBJ whole genome shotgun (WGS) entry which is preliminary data.</text>
</comment>